<evidence type="ECO:0008006" key="4">
    <source>
        <dbReference type="Google" id="ProtNLM"/>
    </source>
</evidence>
<evidence type="ECO:0000313" key="2">
    <source>
        <dbReference type="EMBL" id="OAI18050.1"/>
    </source>
</evidence>
<dbReference type="AlphaFoldDB" id="A0A177NLY9"/>
<name>A0A177NLY9_9GAMM</name>
<evidence type="ECO:0000313" key="3">
    <source>
        <dbReference type="Proteomes" id="UP000077857"/>
    </source>
</evidence>
<gene>
    <name evidence="2" type="ORF">A1507_09895</name>
</gene>
<dbReference type="RefSeq" id="WP_064040048.1">
    <property type="nucleotide sequence ID" value="NZ_LUUJ01000062.1"/>
</dbReference>
<accession>A0A177NLY9</accession>
<protein>
    <recommendedName>
        <fullName evidence="4">PEP-CTERM protein-sorting domain-containing protein</fullName>
    </recommendedName>
</protein>
<reference evidence="2 3" key="1">
    <citation type="submission" date="2016-03" db="EMBL/GenBank/DDBJ databases">
        <authorList>
            <person name="Ploux O."/>
        </authorList>
    </citation>
    <scope>NUCLEOTIDE SEQUENCE [LARGE SCALE GENOMIC DNA]</scope>
    <source>
        <strain evidence="2 3">R-45378</strain>
    </source>
</reference>
<feature type="signal peptide" evidence="1">
    <location>
        <begin position="1"/>
        <end position="22"/>
    </location>
</feature>
<dbReference type="EMBL" id="LUUJ01000062">
    <property type="protein sequence ID" value="OAI18050.1"/>
    <property type="molecule type" value="Genomic_DNA"/>
</dbReference>
<dbReference type="Proteomes" id="UP000077857">
    <property type="component" value="Unassembled WGS sequence"/>
</dbReference>
<organism evidence="2 3">
    <name type="scientific">Methylomonas koyamae</name>
    <dbReference type="NCBI Taxonomy" id="702114"/>
    <lineage>
        <taxon>Bacteria</taxon>
        <taxon>Pseudomonadati</taxon>
        <taxon>Pseudomonadota</taxon>
        <taxon>Gammaproteobacteria</taxon>
        <taxon>Methylococcales</taxon>
        <taxon>Methylococcaceae</taxon>
        <taxon>Methylomonas</taxon>
    </lineage>
</organism>
<feature type="chain" id="PRO_5008069303" description="PEP-CTERM protein-sorting domain-containing protein" evidence="1">
    <location>
        <begin position="23"/>
        <end position="311"/>
    </location>
</feature>
<sequence>MKTTYKLAAAISFALFAGNAAAAIDTGFGFATGDAKPGSLVFSAVDDATKQTFILNLGLATTSGVSGLNYADFAGNKAGAAGFSTVLSDALTANGGKLVWNLSSYSQFGSFISNVANLRWSVLAGYEKDNVAGSNYDKLGVEPGFDGLYTDTYNTQWGALVTAPGVGSLDPNKIAALESNPSSSGTTGAYLAAVNAKIAEEGEDADVASLDPVNGVAFYDTKIIGWSGDAAPGVPTKTGAGEYDFIWATNPFADGKNQFTSLGKFVLGADNTLTFSTQVAAVPVPGAVWLFGSALAGLLGVSRRKAGGLAV</sequence>
<comment type="caution">
    <text evidence="2">The sequence shown here is derived from an EMBL/GenBank/DDBJ whole genome shotgun (WGS) entry which is preliminary data.</text>
</comment>
<evidence type="ECO:0000256" key="1">
    <source>
        <dbReference type="SAM" id="SignalP"/>
    </source>
</evidence>
<proteinExistence type="predicted"/>
<keyword evidence="1" id="KW-0732">Signal</keyword>